<dbReference type="AlphaFoldDB" id="A0ABD7D571"/>
<evidence type="ECO:0000313" key="10">
    <source>
        <dbReference type="EMBL" id="QRV39870.1"/>
    </source>
</evidence>
<feature type="transmembrane region" description="Helical" evidence="8">
    <location>
        <begin position="38"/>
        <end position="59"/>
    </location>
</feature>
<keyword evidence="3" id="KW-1003">Cell membrane</keyword>
<keyword evidence="4 8" id="KW-0812">Transmembrane</keyword>
<evidence type="ECO:0000256" key="8">
    <source>
        <dbReference type="SAM" id="Phobius"/>
    </source>
</evidence>
<organism evidence="9 12">
    <name type="scientific">Streptomyces californicus</name>
    <dbReference type="NCBI Taxonomy" id="67351"/>
    <lineage>
        <taxon>Bacteria</taxon>
        <taxon>Bacillati</taxon>
        <taxon>Actinomycetota</taxon>
        <taxon>Actinomycetes</taxon>
        <taxon>Kitasatosporales</taxon>
        <taxon>Streptomycetaceae</taxon>
        <taxon>Streptomyces</taxon>
    </lineage>
</organism>
<dbReference type="EMBL" id="CP070249">
    <property type="protein sequence ID" value="QRV39870.1"/>
    <property type="molecule type" value="Genomic_DNA"/>
</dbReference>
<dbReference type="InterPro" id="IPR050171">
    <property type="entry name" value="MFS_Transporters"/>
</dbReference>
<evidence type="ECO:0000256" key="2">
    <source>
        <dbReference type="ARBA" id="ARBA00022448"/>
    </source>
</evidence>
<name>A0ABD7D571_9ACTN</name>
<dbReference type="Gene3D" id="1.20.1250.20">
    <property type="entry name" value="MFS general substrate transporter like domains"/>
    <property type="match status" value="1"/>
</dbReference>
<evidence type="ECO:0000256" key="5">
    <source>
        <dbReference type="ARBA" id="ARBA00022989"/>
    </source>
</evidence>
<feature type="transmembrane region" description="Helical" evidence="8">
    <location>
        <begin position="455"/>
        <end position="472"/>
    </location>
</feature>
<dbReference type="PANTHER" id="PTHR23517:SF2">
    <property type="entry name" value="MULTIDRUG RESISTANCE PROTEIN MDTH"/>
    <property type="match status" value="1"/>
</dbReference>
<dbReference type="EMBL" id="CP070245">
    <property type="protein sequence ID" value="QRV37870.1"/>
    <property type="molecule type" value="Genomic_DNA"/>
</dbReference>
<dbReference type="SUPFAM" id="SSF103473">
    <property type="entry name" value="MFS general substrate transporter"/>
    <property type="match status" value="1"/>
</dbReference>
<comment type="subcellular location">
    <subcellularLocation>
        <location evidence="1">Cell membrane</location>
        <topology evidence="1">Multi-pass membrane protein</topology>
    </subcellularLocation>
</comment>
<dbReference type="GeneID" id="63978542"/>
<keyword evidence="5 8" id="KW-1133">Transmembrane helix</keyword>
<feature type="transmembrane region" description="Helical" evidence="8">
    <location>
        <begin position="65"/>
        <end position="90"/>
    </location>
</feature>
<protein>
    <submittedName>
        <fullName evidence="9">MFS transporter</fullName>
    </submittedName>
</protein>
<feature type="transmembrane region" description="Helical" evidence="8">
    <location>
        <begin position="190"/>
        <end position="209"/>
    </location>
</feature>
<feature type="compositionally biased region" description="Low complexity" evidence="7">
    <location>
        <begin position="242"/>
        <end position="251"/>
    </location>
</feature>
<evidence type="ECO:0000313" key="11">
    <source>
        <dbReference type="Proteomes" id="UP000598054"/>
    </source>
</evidence>
<dbReference type="Proteomes" id="UP000598054">
    <property type="component" value="Chromosome"/>
</dbReference>
<feature type="transmembrane region" description="Helical" evidence="8">
    <location>
        <begin position="359"/>
        <end position="379"/>
    </location>
</feature>
<sequence>MSPSRPKGAPEAGVGPVRRWGKGRGDAGRTPLSGAQRALLAASFLITLGSFAVLPYMSVLLHRRLGLGLGAVGFVLAVASLIQFAGGVVAGPVAGRIGLRRAMLLALALRTAGFAAFVPGLGSPALAVGALLLVSAGAALYLPANKAYLVDGASEAARPRLLSASGSAFNAGMALGPPAAAPLVMGSPGALFACVTVLFALVGAGHALLPREGSGGGAGGRSAPAPSVSAGAPLTPPPAPLTPTATPATPAGAPPTPTAVAPMPGASLPARGGGERRDRVPGGAATAAAPVRDRLTASPGLSPFVVTVLSVYAFMFFQHYLALYAVPRTSAGFYGAVLTGYAALLVVAQPLLAERVAALGYPAAQWWGFGAMAAGMAAIGAGGHAGIAVGAVLLCLGEIVLFLKNDLEALARSTAAPASVFGRQRLAAGIGAFGAAVVGGQLYGAAETAGSARGFWVAVGLQCLLLPVFLLLRRRTARDPEESRAAAP</sequence>
<feature type="region of interest" description="Disordered" evidence="7">
    <location>
        <begin position="1"/>
        <end position="27"/>
    </location>
</feature>
<reference evidence="11 12" key="1">
    <citation type="submission" date="2021-02" db="EMBL/GenBank/DDBJ databases">
        <title>FDA dAtabase for Regulatory Grade micrObial Sequences (FDA-ARGOS): Supporting development and validation of Infectious Disease Dx tests.</title>
        <authorList>
            <person name="Sproer C."/>
            <person name="Gronow S."/>
            <person name="Severitt S."/>
            <person name="Schroder I."/>
            <person name="Tallon L."/>
            <person name="Sadzewicz L."/>
            <person name="Zhao X."/>
            <person name="Boylan J."/>
            <person name="Ott S."/>
            <person name="Bowen H."/>
            <person name="Vavikolanu K."/>
            <person name="Mehta A."/>
            <person name="Aluvathingal J."/>
            <person name="Nadendla S."/>
            <person name="Lowell S."/>
            <person name="Myers T."/>
            <person name="Yan Y."/>
            <person name="Sichtig H."/>
        </authorList>
    </citation>
    <scope>NUCLEOTIDE SEQUENCE [LARGE SCALE GENOMIC DNA]</scope>
    <source>
        <strain evidence="10 11">FDAARGOS_1211</strain>
        <strain evidence="9 12">FDAARGOS_1212</strain>
    </source>
</reference>
<evidence type="ECO:0000313" key="9">
    <source>
        <dbReference type="EMBL" id="QRV37870.1"/>
    </source>
</evidence>
<evidence type="ECO:0000256" key="3">
    <source>
        <dbReference type="ARBA" id="ARBA00022475"/>
    </source>
</evidence>
<gene>
    <name evidence="10" type="ORF">I6J41_03395</name>
    <name evidence="9" type="ORF">I6J42_30180</name>
</gene>
<feature type="region of interest" description="Disordered" evidence="7">
    <location>
        <begin position="213"/>
        <end position="287"/>
    </location>
</feature>
<evidence type="ECO:0000313" key="12">
    <source>
        <dbReference type="Proteomes" id="UP000623926"/>
    </source>
</evidence>
<keyword evidence="11" id="KW-1185">Reference proteome</keyword>
<evidence type="ECO:0000256" key="6">
    <source>
        <dbReference type="ARBA" id="ARBA00023136"/>
    </source>
</evidence>
<dbReference type="InterPro" id="IPR036259">
    <property type="entry name" value="MFS_trans_sf"/>
</dbReference>
<feature type="transmembrane region" description="Helical" evidence="8">
    <location>
        <begin position="424"/>
        <end position="443"/>
    </location>
</feature>
<feature type="compositionally biased region" description="Low complexity" evidence="7">
    <location>
        <begin position="221"/>
        <end position="233"/>
    </location>
</feature>
<evidence type="ECO:0000256" key="4">
    <source>
        <dbReference type="ARBA" id="ARBA00022692"/>
    </source>
</evidence>
<feature type="transmembrane region" description="Helical" evidence="8">
    <location>
        <begin position="301"/>
        <end position="321"/>
    </location>
</feature>
<accession>A0ABD7D571</accession>
<dbReference type="Proteomes" id="UP000623926">
    <property type="component" value="Chromosome"/>
</dbReference>
<evidence type="ECO:0000256" key="7">
    <source>
        <dbReference type="SAM" id="MobiDB-lite"/>
    </source>
</evidence>
<dbReference type="InterPro" id="IPR011701">
    <property type="entry name" value="MFS"/>
</dbReference>
<dbReference type="RefSeq" id="WP_030119363.1">
    <property type="nucleotide sequence ID" value="NZ_CP070242.1"/>
</dbReference>
<keyword evidence="2" id="KW-0813">Transport</keyword>
<dbReference type="GO" id="GO:0005886">
    <property type="term" value="C:plasma membrane"/>
    <property type="evidence" value="ECO:0007669"/>
    <property type="project" value="UniProtKB-SubCell"/>
</dbReference>
<keyword evidence="6 8" id="KW-0472">Membrane</keyword>
<dbReference type="Pfam" id="PF07690">
    <property type="entry name" value="MFS_1"/>
    <property type="match status" value="1"/>
</dbReference>
<proteinExistence type="predicted"/>
<dbReference type="PANTHER" id="PTHR23517">
    <property type="entry name" value="RESISTANCE PROTEIN MDTM, PUTATIVE-RELATED-RELATED"/>
    <property type="match status" value="1"/>
</dbReference>
<evidence type="ECO:0000256" key="1">
    <source>
        <dbReference type="ARBA" id="ARBA00004651"/>
    </source>
</evidence>
<feature type="transmembrane region" description="Helical" evidence="8">
    <location>
        <begin position="385"/>
        <end position="403"/>
    </location>
</feature>
<feature type="transmembrane region" description="Helical" evidence="8">
    <location>
        <begin position="333"/>
        <end position="352"/>
    </location>
</feature>